<proteinExistence type="predicted"/>
<dbReference type="AlphaFoldDB" id="A0A4Y3WEJ0"/>
<dbReference type="RefSeq" id="WP_141383857.1">
    <property type="nucleotide sequence ID" value="NZ_BJNF01000057.1"/>
</dbReference>
<evidence type="ECO:0000313" key="2">
    <source>
        <dbReference type="Proteomes" id="UP000318825"/>
    </source>
</evidence>
<sequence length="113" mass="13041">MGLLIRRWDLQSKRGGMSHVVIFHLAKRVKMHSCFATWDPVLSDEALSFLKQEKPASAFRFVMLNACRVLNLNRKARMSETNRSKSRRSSNDYGHGALRRFTSIFHGPGLRNH</sequence>
<comment type="caution">
    <text evidence="1">The sequence shown here is derived from an EMBL/GenBank/DDBJ whole genome shotgun (WGS) entry which is preliminary data.</text>
</comment>
<evidence type="ECO:0000313" key="1">
    <source>
        <dbReference type="EMBL" id="GEC16219.1"/>
    </source>
</evidence>
<organism evidence="1 2">
    <name type="scientific">Nitrobacter winogradskyi</name>
    <name type="common">Nitrobacter agilis</name>
    <dbReference type="NCBI Taxonomy" id="913"/>
    <lineage>
        <taxon>Bacteria</taxon>
        <taxon>Pseudomonadati</taxon>
        <taxon>Pseudomonadota</taxon>
        <taxon>Alphaproteobacteria</taxon>
        <taxon>Hyphomicrobiales</taxon>
        <taxon>Nitrobacteraceae</taxon>
        <taxon>Nitrobacter</taxon>
    </lineage>
</organism>
<reference evidence="1 2" key="1">
    <citation type="submission" date="2019-06" db="EMBL/GenBank/DDBJ databases">
        <title>Whole genome shotgun sequence of Nitrobacter winogradskyi NBRC 14297.</title>
        <authorList>
            <person name="Hosoyama A."/>
            <person name="Uohara A."/>
            <person name="Ohji S."/>
            <person name="Ichikawa N."/>
        </authorList>
    </citation>
    <scope>NUCLEOTIDE SEQUENCE [LARGE SCALE GENOMIC DNA]</scope>
    <source>
        <strain evidence="1 2">NBRC 14297</strain>
    </source>
</reference>
<dbReference type="EMBL" id="BJNF01000057">
    <property type="protein sequence ID" value="GEC16219.1"/>
    <property type="molecule type" value="Genomic_DNA"/>
</dbReference>
<name>A0A4Y3WEJ0_NITWI</name>
<accession>A0A4Y3WEJ0</accession>
<gene>
    <name evidence="1" type="ORF">NWI01_21110</name>
</gene>
<dbReference type="Proteomes" id="UP000318825">
    <property type="component" value="Unassembled WGS sequence"/>
</dbReference>
<protein>
    <submittedName>
        <fullName evidence="1">Uncharacterized protein</fullName>
    </submittedName>
</protein>